<dbReference type="PANTHER" id="PTHR22642">
    <property type="entry name" value="IMIDAZOLONEPROPIONASE"/>
    <property type="match status" value="1"/>
</dbReference>
<dbReference type="Pfam" id="PF07969">
    <property type="entry name" value="Amidohydro_3"/>
    <property type="match status" value="1"/>
</dbReference>
<dbReference type="InterPro" id="IPR032466">
    <property type="entry name" value="Metal_Hydrolase"/>
</dbReference>
<dbReference type="InterPro" id="IPR011059">
    <property type="entry name" value="Metal-dep_hydrolase_composite"/>
</dbReference>
<evidence type="ECO:0000313" key="3">
    <source>
        <dbReference type="Proteomes" id="UP000185696"/>
    </source>
</evidence>
<accession>A0A7Z0WMD2</accession>
<dbReference type="InterPro" id="IPR013108">
    <property type="entry name" value="Amidohydro_3"/>
</dbReference>
<dbReference type="GO" id="GO:0016810">
    <property type="term" value="F:hydrolase activity, acting on carbon-nitrogen (but not peptide) bonds"/>
    <property type="evidence" value="ECO:0007669"/>
    <property type="project" value="InterPro"/>
</dbReference>
<dbReference type="AlphaFoldDB" id="A0A7Z0WMD2"/>
<organism evidence="2 3">
    <name type="scientific">Actinophytocola xinjiangensis</name>
    <dbReference type="NCBI Taxonomy" id="485602"/>
    <lineage>
        <taxon>Bacteria</taxon>
        <taxon>Bacillati</taxon>
        <taxon>Actinomycetota</taxon>
        <taxon>Actinomycetes</taxon>
        <taxon>Pseudonocardiales</taxon>
        <taxon>Pseudonocardiaceae</taxon>
    </lineage>
</organism>
<dbReference type="SUPFAM" id="SSF51338">
    <property type="entry name" value="Composite domain of metallo-dependent hydrolases"/>
    <property type="match status" value="1"/>
</dbReference>
<keyword evidence="3" id="KW-1185">Reference proteome</keyword>
<evidence type="ECO:0000313" key="2">
    <source>
        <dbReference type="EMBL" id="OLF10240.1"/>
    </source>
</evidence>
<comment type="caution">
    <text evidence="2">The sequence shown here is derived from an EMBL/GenBank/DDBJ whole genome shotgun (WGS) entry which is preliminary data.</text>
</comment>
<sequence>MGLVLHDVTLGLTGRRATVRICGGRVDAIEPVSRPTGPGEVVDGRGGTLLPGLVDAHAHLLQWAAARRRVPLGAATSAAHAAAILAEAAPPGTDLVRGAHFHAALWPDRPHKTVLDRVLPDRPAALFSNDLHALWLNSAALRLLRREHPTGVFVEDECMALTAALPAPPPEVADRWVLAATDAAAARGVTAITDYEYADTVADWTRRAALRAPSTRIRCVIARFALDLAVERGHRTGDVLPEGGGLLGVGPLKLFLDGSLNTRTAHCHDPYPGGDYRGEALFAADELLALTRRAAAHGLTPALHAIGDAANALALDTFAALGTGGRIEHAQLLAPRDVARFAALGVTAGVQPAHAPDDRDVADTHWPGRTARAFPYAALLAAGTRLEFGSDAPVAPLDPWDAIASAVTRRDDDRAPWHPEQSLSLADALAASTGGRTDVRVGDPADLVLTARPLPGLPPDELRDLPITATVLNGALTHLSR</sequence>
<dbReference type="EMBL" id="MSIF01000007">
    <property type="protein sequence ID" value="OLF10240.1"/>
    <property type="molecule type" value="Genomic_DNA"/>
</dbReference>
<reference evidence="2 3" key="1">
    <citation type="submission" date="2016-12" db="EMBL/GenBank/DDBJ databases">
        <title>The draft genome sequence of Actinophytocola xinjiangensis.</title>
        <authorList>
            <person name="Wang W."/>
            <person name="Yuan L."/>
        </authorList>
    </citation>
    <scope>NUCLEOTIDE SEQUENCE [LARGE SCALE GENOMIC DNA]</scope>
    <source>
        <strain evidence="2 3">CGMCC 4.4663</strain>
    </source>
</reference>
<dbReference type="Gene3D" id="3.20.20.140">
    <property type="entry name" value="Metal-dependent hydrolases"/>
    <property type="match status" value="1"/>
</dbReference>
<evidence type="ECO:0000259" key="1">
    <source>
        <dbReference type="Pfam" id="PF07969"/>
    </source>
</evidence>
<dbReference type="Proteomes" id="UP000185696">
    <property type="component" value="Unassembled WGS sequence"/>
</dbReference>
<dbReference type="SUPFAM" id="SSF51556">
    <property type="entry name" value="Metallo-dependent hydrolases"/>
    <property type="match status" value="1"/>
</dbReference>
<dbReference type="Gene3D" id="3.10.310.70">
    <property type="match status" value="1"/>
</dbReference>
<name>A0A7Z0WMD2_9PSEU</name>
<keyword evidence="2" id="KW-0378">Hydrolase</keyword>
<dbReference type="Gene3D" id="2.30.40.10">
    <property type="entry name" value="Urease, subunit C, domain 1"/>
    <property type="match status" value="1"/>
</dbReference>
<protein>
    <submittedName>
        <fullName evidence="2">Amidohydrolase</fullName>
    </submittedName>
</protein>
<dbReference type="PANTHER" id="PTHR22642:SF2">
    <property type="entry name" value="PROTEIN LONG AFTER FAR-RED 3"/>
    <property type="match status" value="1"/>
</dbReference>
<dbReference type="OrthoDB" id="3173428at2"/>
<feature type="domain" description="Amidohydrolase 3" evidence="1">
    <location>
        <begin position="40"/>
        <end position="476"/>
    </location>
</feature>
<gene>
    <name evidence="2" type="ORF">BLA60_17555</name>
</gene>
<proteinExistence type="predicted"/>